<dbReference type="Gene3D" id="3.40.190.160">
    <property type="match status" value="1"/>
</dbReference>
<feature type="domain" description="Arabinosyltransferase C-terminal" evidence="14">
    <location>
        <begin position="741"/>
        <end position="1125"/>
    </location>
</feature>
<feature type="region of interest" description="Disordered" evidence="11">
    <location>
        <begin position="928"/>
        <end position="953"/>
    </location>
</feature>
<evidence type="ECO:0000256" key="5">
    <source>
        <dbReference type="ARBA" id="ARBA00022676"/>
    </source>
</evidence>
<evidence type="ECO:0000313" key="16">
    <source>
        <dbReference type="EMBL" id="GGF14796.1"/>
    </source>
</evidence>
<dbReference type="Pfam" id="PF17689">
    <property type="entry name" value="Arabino_trans_N"/>
    <property type="match status" value="1"/>
</dbReference>
<keyword evidence="5" id="KW-0328">Glycosyltransferase</keyword>
<keyword evidence="7 12" id="KW-0812">Transmembrane</keyword>
<feature type="transmembrane region" description="Helical" evidence="12">
    <location>
        <begin position="444"/>
        <end position="463"/>
    </location>
</feature>
<feature type="transmembrane region" description="Helical" evidence="12">
    <location>
        <begin position="606"/>
        <end position="627"/>
    </location>
</feature>
<keyword evidence="4" id="KW-1003">Cell membrane</keyword>
<dbReference type="InterPro" id="IPR007680">
    <property type="entry name" value="Arabino_trans_central"/>
</dbReference>
<evidence type="ECO:0000313" key="17">
    <source>
        <dbReference type="Proteomes" id="UP000632454"/>
    </source>
</evidence>
<evidence type="ECO:0000256" key="4">
    <source>
        <dbReference type="ARBA" id="ARBA00022475"/>
    </source>
</evidence>
<organism evidence="16 17">
    <name type="scientific">Williamsia phyllosphaerae</name>
    <dbReference type="NCBI Taxonomy" id="885042"/>
    <lineage>
        <taxon>Bacteria</taxon>
        <taxon>Bacillati</taxon>
        <taxon>Actinomycetota</taxon>
        <taxon>Actinomycetes</taxon>
        <taxon>Mycobacteriales</taxon>
        <taxon>Nocardiaceae</taxon>
        <taxon>Williamsia</taxon>
    </lineage>
</organism>
<comment type="function">
    <text evidence="1">Arabinosyl transferase responsible for the polymerization of arabinose into the arabinan of arabinogalactan.</text>
</comment>
<keyword evidence="10" id="KW-0961">Cell wall biogenesis/degradation</keyword>
<reference evidence="17" key="1">
    <citation type="journal article" date="2019" name="Int. J. Syst. Evol. Microbiol.">
        <title>The Global Catalogue of Microorganisms (GCM) 10K type strain sequencing project: providing services to taxonomists for standard genome sequencing and annotation.</title>
        <authorList>
            <consortium name="The Broad Institute Genomics Platform"/>
            <consortium name="The Broad Institute Genome Sequencing Center for Infectious Disease"/>
            <person name="Wu L."/>
            <person name="Ma J."/>
        </authorList>
    </citation>
    <scope>NUCLEOTIDE SEQUENCE [LARGE SCALE GENOMIC DNA]</scope>
    <source>
        <strain evidence="17">CCM 7855</strain>
    </source>
</reference>
<keyword evidence="6" id="KW-0808">Transferase</keyword>
<evidence type="ECO:0000256" key="1">
    <source>
        <dbReference type="ARBA" id="ARBA00003001"/>
    </source>
</evidence>
<evidence type="ECO:0000256" key="11">
    <source>
        <dbReference type="SAM" id="MobiDB-lite"/>
    </source>
</evidence>
<evidence type="ECO:0000259" key="14">
    <source>
        <dbReference type="Pfam" id="PF14896"/>
    </source>
</evidence>
<keyword evidence="17" id="KW-1185">Reference proteome</keyword>
<feature type="transmembrane region" description="Helical" evidence="12">
    <location>
        <begin position="582"/>
        <end position="600"/>
    </location>
</feature>
<dbReference type="Gene3D" id="2.60.120.610">
    <property type="entry name" value="arabinofuranosyltransferase like domain"/>
    <property type="match status" value="1"/>
</dbReference>
<accession>A0ABQ1UBJ0</accession>
<evidence type="ECO:0000256" key="6">
    <source>
        <dbReference type="ARBA" id="ARBA00022679"/>
    </source>
</evidence>
<feature type="transmembrane region" description="Helical" evidence="12">
    <location>
        <begin position="484"/>
        <end position="506"/>
    </location>
</feature>
<evidence type="ECO:0000256" key="2">
    <source>
        <dbReference type="ARBA" id="ARBA00004651"/>
    </source>
</evidence>
<evidence type="ECO:0000256" key="9">
    <source>
        <dbReference type="ARBA" id="ARBA00023136"/>
    </source>
</evidence>
<feature type="transmembrane region" description="Helical" evidence="12">
    <location>
        <begin position="233"/>
        <end position="256"/>
    </location>
</feature>
<evidence type="ECO:0000256" key="3">
    <source>
        <dbReference type="ARBA" id="ARBA00008195"/>
    </source>
</evidence>
<dbReference type="RefSeq" id="WP_371873828.1">
    <property type="nucleotide sequence ID" value="NZ_BMCS01000001.1"/>
</dbReference>
<comment type="subcellular location">
    <subcellularLocation>
        <location evidence="2">Cell membrane</location>
        <topology evidence="2">Multi-pass membrane protein</topology>
    </subcellularLocation>
</comment>
<keyword evidence="9 12" id="KW-0472">Membrane</keyword>
<evidence type="ECO:0000259" key="15">
    <source>
        <dbReference type="Pfam" id="PF17689"/>
    </source>
</evidence>
<comment type="caution">
    <text evidence="16">The sequence shown here is derived from an EMBL/GenBank/DDBJ whole genome shotgun (WGS) entry which is preliminary data.</text>
</comment>
<evidence type="ECO:0000256" key="12">
    <source>
        <dbReference type="SAM" id="Phobius"/>
    </source>
</evidence>
<proteinExistence type="inferred from homology"/>
<dbReference type="Pfam" id="PF04602">
    <property type="entry name" value="Arabinose_trans"/>
    <property type="match status" value="1"/>
</dbReference>
<feature type="transmembrane region" description="Helical" evidence="12">
    <location>
        <begin position="553"/>
        <end position="570"/>
    </location>
</feature>
<gene>
    <name evidence="16" type="ORF">GCM10007298_08630</name>
</gene>
<name>A0ABQ1UBJ0_9NOCA</name>
<feature type="transmembrane region" description="Helical" evidence="12">
    <location>
        <begin position="639"/>
        <end position="661"/>
    </location>
</feature>
<evidence type="ECO:0000256" key="7">
    <source>
        <dbReference type="ARBA" id="ARBA00022692"/>
    </source>
</evidence>
<feature type="transmembrane region" description="Helical" evidence="12">
    <location>
        <begin position="24"/>
        <end position="46"/>
    </location>
</feature>
<feature type="domain" description="Arabinosyltransferas concanavalin like" evidence="15">
    <location>
        <begin position="49"/>
        <end position="223"/>
    </location>
</feature>
<feature type="domain" description="Arabinofuranosyltransferase central" evidence="13">
    <location>
        <begin position="229"/>
        <end position="700"/>
    </location>
</feature>
<evidence type="ECO:0000259" key="13">
    <source>
        <dbReference type="Pfam" id="PF04602"/>
    </source>
</evidence>
<feature type="compositionally biased region" description="Basic and acidic residues" evidence="11">
    <location>
        <begin position="928"/>
        <end position="941"/>
    </location>
</feature>
<dbReference type="InterPro" id="IPR032731">
    <property type="entry name" value="Arabino_trans_C"/>
</dbReference>
<dbReference type="EMBL" id="BMCS01000001">
    <property type="protein sequence ID" value="GGF14796.1"/>
    <property type="molecule type" value="Genomic_DNA"/>
</dbReference>
<feature type="region of interest" description="Disordered" evidence="11">
    <location>
        <begin position="839"/>
        <end position="867"/>
    </location>
</feature>
<sequence>MTGESVPTETPERPARSRADRIRIAKIVAIVAGLLGFILALATPLLPVKQTTAQINWPQVTSATQQIGSVSAPLISYVPIDVEISVPCSAIGQLGTTGQSVLVSTTPKDAPKAVERGLFIRTTGKATDPPTQRSVEVVVRNVPLVSASLAQIQSQNCQRIDVTATSDAVTASFVGMTDDDGAPLTGSTSDGDQRPQLTGIYTDLTTTAGQVDGLKAHATIDSRYSTGSTVIKWTAIIVGVIATLVALAALSVLDGTDGRRHRRFLPARWWRFNPRDAVVVGGLIVWHFVGANTSDDGYLLTMSRVAEHAHYTANYYRWYGAPEAPFGWYYQVFGWLAHVTTASPWMRLPALLCGILVWLIISHEILPRLGRAAITNRLVPWTAAFVFMASWFPFNNGLRPEPIICLGALLTWCSVERAIATGRTLPAAIACTVGAFSLAAGPTGLMAVAALIAGGRPMVMSIVKRSKVIQGDPKESGAFSRGRLVAYLAMIAPVLAAGTFVIFVVFSNLTLTAFVQASKMKTALGPSLSWYNEINRYSALFEFSANGSVGRRFAVLIMFVGLLVSATMLFRKNRIPGTAVGPTRRIVGITFASLIFLMFTPTKWTHHFGVFAGLAAALAAIAVISMSAHAMRSRRNRTLVTALILFVTGLSFTGPNAYFYISNYGVPYGSQPVRLGVALGSLLLYASVLTLILAGWFHLRDPYRAPAPERPAPTGWRSVCAAPLLVIGLLLVAFEISTASVSGINQSGSFSVPTSNFDALAGKPCSMADKVLVEPNPNAGLLTPIDRRSPDPLAGPAPAGTEESPAQTSGFTPNGLPMTLDSAASADSLGVLSSNVAASPDVLTNNTGGTGGGENDQPGINGSTAKLPFGLDPATTPVLGSYSTTDQVPARLTSSWYRLPAKTANTPLVTMAVAGNYDGKDLKLEYSTDPVRSDGTSRDTDFTSAGDVEMIDPGPSPSWRNLRVYRSSFPADTTAVRIVAKDENLASDRFIVVSPPRVPELETLQSLVGSSAPVQIDWTSGLAFPCQRPFDHSDGVAEIPQWRIMPGADLSAAVSAWQDSFGGGPLGWIEVALDSTTVPSYLTNDIGRDWGSLLRYEPFNDTTRLAQLELGTATRSGLWSPSPIRY</sequence>
<feature type="transmembrane region" description="Helical" evidence="12">
    <location>
        <begin position="378"/>
        <end position="394"/>
    </location>
</feature>
<evidence type="ECO:0000256" key="10">
    <source>
        <dbReference type="ARBA" id="ARBA00023316"/>
    </source>
</evidence>
<dbReference type="InterPro" id="IPR027451">
    <property type="entry name" value="EmbABC_dom1"/>
</dbReference>
<feature type="transmembrane region" description="Helical" evidence="12">
    <location>
        <begin position="277"/>
        <end position="294"/>
    </location>
</feature>
<dbReference type="Pfam" id="PF14896">
    <property type="entry name" value="Arabino_trans_C"/>
    <property type="match status" value="1"/>
</dbReference>
<feature type="transmembrane region" description="Helical" evidence="12">
    <location>
        <begin position="345"/>
        <end position="366"/>
    </location>
</feature>
<dbReference type="InterPro" id="IPR042486">
    <property type="entry name" value="Arabino_trans_C_2"/>
</dbReference>
<feature type="region of interest" description="Disordered" evidence="11">
    <location>
        <begin position="780"/>
        <end position="819"/>
    </location>
</feature>
<dbReference type="Gene3D" id="2.60.120.940">
    <property type="entry name" value="EmbC, C-terminal domain, subdomain 2"/>
    <property type="match status" value="1"/>
</dbReference>
<dbReference type="Proteomes" id="UP000632454">
    <property type="component" value="Unassembled WGS sequence"/>
</dbReference>
<feature type="transmembrane region" description="Helical" evidence="12">
    <location>
        <begin position="673"/>
        <end position="697"/>
    </location>
</feature>
<evidence type="ECO:0000256" key="8">
    <source>
        <dbReference type="ARBA" id="ARBA00022989"/>
    </source>
</evidence>
<comment type="similarity">
    <text evidence="3">Belongs to the emb family.</text>
</comment>
<feature type="transmembrane region" description="Helical" evidence="12">
    <location>
        <begin position="718"/>
        <end position="736"/>
    </location>
</feature>
<dbReference type="InterPro" id="IPR040920">
    <property type="entry name" value="Arabino_trans_N"/>
</dbReference>
<keyword evidence="8 12" id="KW-1133">Transmembrane helix</keyword>
<protein>
    <submittedName>
        <fullName evidence="16">Arabinosyltransferase A</fullName>
    </submittedName>
</protein>